<feature type="coiled-coil region" evidence="1">
    <location>
        <begin position="110"/>
        <end position="188"/>
    </location>
</feature>
<proteinExistence type="predicted"/>
<organism evidence="2">
    <name type="scientific">viral metagenome</name>
    <dbReference type="NCBI Taxonomy" id="1070528"/>
    <lineage>
        <taxon>unclassified sequences</taxon>
        <taxon>metagenomes</taxon>
        <taxon>organismal metagenomes</taxon>
    </lineage>
</organism>
<reference evidence="2" key="1">
    <citation type="journal article" date="2020" name="Nature">
        <title>Giant virus diversity and host interactions through global metagenomics.</title>
        <authorList>
            <person name="Schulz F."/>
            <person name="Roux S."/>
            <person name="Paez-Espino D."/>
            <person name="Jungbluth S."/>
            <person name="Walsh D.A."/>
            <person name="Denef V.J."/>
            <person name="McMahon K.D."/>
            <person name="Konstantinidis K.T."/>
            <person name="Eloe-Fadrosh E.A."/>
            <person name="Kyrpides N.C."/>
            <person name="Woyke T."/>
        </authorList>
    </citation>
    <scope>NUCLEOTIDE SEQUENCE</scope>
    <source>
        <strain evidence="2">GVMAG-M-3300023184-177</strain>
    </source>
</reference>
<evidence type="ECO:0000313" key="2">
    <source>
        <dbReference type="EMBL" id="QHT84277.1"/>
    </source>
</evidence>
<sequence length="198" mass="22337">MSTSYQRKLITGIPKGQNWGCFSFLRSKENEKISVVGIRLAGVYMTLEEAQTRAKEVQQEDNRFHVFVGELNGDFLPFDPAPSSAAAGDSEYANDQLNAIMKGHEESQKNATLFHELRKTEKMMDNLNDNIKAQQENKEELTQKLSKAKTVEEAKTITTCLESIDKQIASLEERFKQCNDTQVKLKEETASLSQPADN</sequence>
<protein>
    <submittedName>
        <fullName evidence="2">Uncharacterized protein</fullName>
    </submittedName>
</protein>
<dbReference type="AlphaFoldDB" id="A0A6C0HVK3"/>
<dbReference type="InterPro" id="IPR043872">
    <property type="entry name" value="DUF5832"/>
</dbReference>
<keyword evidence="1" id="KW-0175">Coiled coil</keyword>
<dbReference type="Pfam" id="PF19150">
    <property type="entry name" value="DUF5832"/>
    <property type="match status" value="1"/>
</dbReference>
<name>A0A6C0HVK3_9ZZZZ</name>
<dbReference type="EMBL" id="MN740017">
    <property type="protein sequence ID" value="QHT84277.1"/>
    <property type="molecule type" value="Genomic_DNA"/>
</dbReference>
<evidence type="ECO:0000256" key="1">
    <source>
        <dbReference type="SAM" id="Coils"/>
    </source>
</evidence>
<accession>A0A6C0HVK3</accession>